<dbReference type="Gene3D" id="2.100.10.30">
    <property type="entry name" value="Jacalin-like lectin domain"/>
    <property type="match status" value="1"/>
</dbReference>
<reference evidence="1 2" key="1">
    <citation type="submission" date="2018-06" db="EMBL/GenBank/DDBJ databases">
        <title>A transcriptomic atlas of mushroom development highlights an independent origin of complex multicellularity.</title>
        <authorList>
            <consortium name="DOE Joint Genome Institute"/>
            <person name="Krizsan K."/>
            <person name="Almasi E."/>
            <person name="Merenyi Z."/>
            <person name="Sahu N."/>
            <person name="Viragh M."/>
            <person name="Koszo T."/>
            <person name="Mondo S."/>
            <person name="Kiss B."/>
            <person name="Balint B."/>
            <person name="Kues U."/>
            <person name="Barry K."/>
            <person name="Hegedus J.C."/>
            <person name="Henrissat B."/>
            <person name="Johnson J."/>
            <person name="Lipzen A."/>
            <person name="Ohm R."/>
            <person name="Nagy I."/>
            <person name="Pangilinan J."/>
            <person name="Yan J."/>
            <person name="Xiong Y."/>
            <person name="Grigoriev I.V."/>
            <person name="Hibbett D.S."/>
            <person name="Nagy L.G."/>
        </authorList>
    </citation>
    <scope>NUCLEOTIDE SEQUENCE [LARGE SCALE GENOMIC DNA]</scope>
    <source>
        <strain evidence="1 2">SZMC22713</strain>
    </source>
</reference>
<dbReference type="SUPFAM" id="SSF50370">
    <property type="entry name" value="Ricin B-like lectins"/>
    <property type="match status" value="1"/>
</dbReference>
<proteinExistence type="predicted"/>
<dbReference type="InterPro" id="IPR035992">
    <property type="entry name" value="Ricin_B-like_lectins"/>
</dbReference>
<dbReference type="OrthoDB" id="3266227at2759"/>
<evidence type="ECO:0000313" key="1">
    <source>
        <dbReference type="EMBL" id="TDL18608.1"/>
    </source>
</evidence>
<keyword evidence="2" id="KW-1185">Reference proteome</keyword>
<organism evidence="1 2">
    <name type="scientific">Rickenella mellea</name>
    <dbReference type="NCBI Taxonomy" id="50990"/>
    <lineage>
        <taxon>Eukaryota</taxon>
        <taxon>Fungi</taxon>
        <taxon>Dikarya</taxon>
        <taxon>Basidiomycota</taxon>
        <taxon>Agaricomycotina</taxon>
        <taxon>Agaricomycetes</taxon>
        <taxon>Hymenochaetales</taxon>
        <taxon>Rickenellaceae</taxon>
        <taxon>Rickenella</taxon>
    </lineage>
</organism>
<protein>
    <submittedName>
        <fullName evidence="1">Uncharacterized protein</fullName>
    </submittedName>
</protein>
<dbReference type="Gene3D" id="2.80.10.50">
    <property type="match status" value="1"/>
</dbReference>
<evidence type="ECO:0000313" key="2">
    <source>
        <dbReference type="Proteomes" id="UP000294933"/>
    </source>
</evidence>
<dbReference type="EMBL" id="ML170206">
    <property type="protein sequence ID" value="TDL18608.1"/>
    <property type="molecule type" value="Genomic_DNA"/>
</dbReference>
<name>A0A4Y7PU45_9AGAM</name>
<gene>
    <name evidence="1" type="ORF">BD410DRAFT_793148</name>
</gene>
<accession>A0A4Y7PU45</accession>
<dbReference type="VEuPathDB" id="FungiDB:BD410DRAFT_793148"/>
<dbReference type="AlphaFoldDB" id="A0A4Y7PU45"/>
<sequence>MSGQTGIIPTGVYTVTNARYQNNLELTDNHLAGNTIALGTTLLPSNMLWKVTQLANRNYTIQNDDASGLPVYASADARIAAGNAVAATLSRYQWVIRETGIKGKYVIYSTSTPDLYWGLKDDGLGTQVTMQPVPTNDSNQWIFDLREVPQEELLSPLKSPVDWLAGLGQSRTYGLTDTSIPDFNDADEIVKANPGVTITRIMGITVQHYAFVLRIRITYLLSDGSKVIKSHPEEDEYDMARDYIEFSPTEVLAGVSGRLLDGHRVDEISLRIKDTLDSKERVLGPFGNLKAASWLPYVADGLEFEFSPPGPIIAFGGRCKKKRLKGISFVHYQTYE</sequence>
<dbReference type="Proteomes" id="UP000294933">
    <property type="component" value="Unassembled WGS sequence"/>
</dbReference>
<dbReference type="InterPro" id="IPR036404">
    <property type="entry name" value="Jacalin-like_lectin_dom_sf"/>
</dbReference>